<evidence type="ECO:0000313" key="1">
    <source>
        <dbReference type="EMBL" id="PRQ04637.1"/>
    </source>
</evidence>
<proteinExistence type="predicted"/>
<dbReference type="EMBL" id="PVNK01000033">
    <property type="protein sequence ID" value="PRQ04637.1"/>
    <property type="molecule type" value="Genomic_DNA"/>
</dbReference>
<reference evidence="1 2" key="1">
    <citation type="submission" date="2018-03" db="EMBL/GenBank/DDBJ databases">
        <title>Draft Genome Sequences of the Obligatory Marine Myxobacteria Enhygromyxa salina SWB005.</title>
        <authorList>
            <person name="Poehlein A."/>
            <person name="Moghaddam J.A."/>
            <person name="Harms H."/>
            <person name="Alanjari M."/>
            <person name="Koenig G.M."/>
            <person name="Daniel R."/>
            <person name="Schaeberle T.F."/>
        </authorList>
    </citation>
    <scope>NUCLEOTIDE SEQUENCE [LARGE SCALE GENOMIC DNA]</scope>
    <source>
        <strain evidence="1 2">SWB005</strain>
    </source>
</reference>
<gene>
    <name evidence="1" type="ORF">ENSA5_06420</name>
</gene>
<dbReference type="Proteomes" id="UP000237968">
    <property type="component" value="Unassembled WGS sequence"/>
</dbReference>
<dbReference type="AlphaFoldDB" id="A0A2S9YHN8"/>
<evidence type="ECO:0000313" key="2">
    <source>
        <dbReference type="Proteomes" id="UP000237968"/>
    </source>
</evidence>
<protein>
    <submittedName>
        <fullName evidence="1">Uncharacterized protein</fullName>
    </submittedName>
</protein>
<comment type="caution">
    <text evidence="1">The sequence shown here is derived from an EMBL/GenBank/DDBJ whole genome shotgun (WGS) entry which is preliminary data.</text>
</comment>
<keyword evidence="2" id="KW-1185">Reference proteome</keyword>
<accession>A0A2S9YHN8</accession>
<sequence length="171" mass="18975">MAIALALVVVGVLRFVTDTLHELDPNYWRPLAGTPLRYLVRAPSDGSWAGDLNAQFFKLLSIPTGLCLVWLGHRFGSGTLEQKAKDFADPVIRAVWIASFLAGFTLIELEKQHDLLGMGTVLVAGERPWLNHVSHLVSAAAAWFLTGFLKFEPLKQAEIDLERELDELAPR</sequence>
<organism evidence="1 2">
    <name type="scientific">Enhygromyxa salina</name>
    <dbReference type="NCBI Taxonomy" id="215803"/>
    <lineage>
        <taxon>Bacteria</taxon>
        <taxon>Pseudomonadati</taxon>
        <taxon>Myxococcota</taxon>
        <taxon>Polyangia</taxon>
        <taxon>Nannocystales</taxon>
        <taxon>Nannocystaceae</taxon>
        <taxon>Enhygromyxa</taxon>
    </lineage>
</organism>
<name>A0A2S9YHN8_9BACT</name>